<evidence type="ECO:0000256" key="7">
    <source>
        <dbReference type="ARBA" id="ARBA00023098"/>
    </source>
</evidence>
<keyword evidence="9 10" id="KW-0275">Fatty acid biosynthesis</keyword>
<feature type="transmembrane region" description="Helical" evidence="10">
    <location>
        <begin position="270"/>
        <end position="289"/>
    </location>
</feature>
<feature type="transmembrane region" description="Helical" evidence="10">
    <location>
        <begin position="242"/>
        <end position="258"/>
    </location>
</feature>
<gene>
    <name evidence="11" type="ORF">SEMRO_352_G124360.1</name>
</gene>
<keyword evidence="4 10" id="KW-0812">Transmembrane</keyword>
<evidence type="ECO:0000256" key="1">
    <source>
        <dbReference type="ARBA" id="ARBA00004141"/>
    </source>
</evidence>
<evidence type="ECO:0000313" key="12">
    <source>
        <dbReference type="Proteomes" id="UP001153069"/>
    </source>
</evidence>
<dbReference type="PANTHER" id="PTHR11157">
    <property type="entry name" value="FATTY ACID ACYL TRANSFERASE-RELATED"/>
    <property type="match status" value="1"/>
</dbReference>
<keyword evidence="3 10" id="KW-0808">Transferase</keyword>
<protein>
    <recommendedName>
        <fullName evidence="10">Elongation of fatty acids protein</fullName>
        <ecNumber evidence="10">2.3.1.-</ecNumber>
    </recommendedName>
</protein>
<evidence type="ECO:0000256" key="6">
    <source>
        <dbReference type="ARBA" id="ARBA00022989"/>
    </source>
</evidence>
<comment type="catalytic activity">
    <reaction evidence="10">
        <text>an acyl-CoA + malonyl-CoA + H(+) = a 3-oxoacyl-CoA + CO2 + CoA</text>
        <dbReference type="Rhea" id="RHEA:50252"/>
        <dbReference type="ChEBI" id="CHEBI:15378"/>
        <dbReference type="ChEBI" id="CHEBI:16526"/>
        <dbReference type="ChEBI" id="CHEBI:57287"/>
        <dbReference type="ChEBI" id="CHEBI:57384"/>
        <dbReference type="ChEBI" id="CHEBI:58342"/>
        <dbReference type="ChEBI" id="CHEBI:90726"/>
    </reaction>
    <physiologicalReaction direction="left-to-right" evidence="10">
        <dbReference type="Rhea" id="RHEA:50253"/>
    </physiologicalReaction>
</comment>
<dbReference type="GO" id="GO:0034626">
    <property type="term" value="P:fatty acid elongation, polyunsaturated fatty acid"/>
    <property type="evidence" value="ECO:0007669"/>
    <property type="project" value="TreeGrafter"/>
</dbReference>
<dbReference type="OrthoDB" id="10259681at2759"/>
<comment type="subcellular location">
    <subcellularLocation>
        <location evidence="1">Membrane</location>
        <topology evidence="1">Multi-pass membrane protein</topology>
    </subcellularLocation>
</comment>
<evidence type="ECO:0000256" key="8">
    <source>
        <dbReference type="ARBA" id="ARBA00023136"/>
    </source>
</evidence>
<sequence>MSILEQLVQVLGDSEGDGNPLLWRPHIPNSIDSKPLATSPSELFWDFPYDRLPENQVIAFFMRPETMFGLALFYLVSKEPLRWFRDAICFNPKSETFTNFVALHNLALAVFSAVTVWNSWGVVFAHLLAQGWIPTYCDLEWTSWNSGIGAWTTIFYISKYYEFFDTWILVLKGKKPSFLQVYHHTGIVFCMWGGTVSQSAWLLFIVLLNSIIHTFMYTYFFIKTLYPNIEIKSAKHLTMAQIGQLAIGISFSFGYVALGDSCSTPASRLTILFMQIYGFSLVALFVAFANRKYKKKTA</sequence>
<reference evidence="11" key="1">
    <citation type="submission" date="2020-06" db="EMBL/GenBank/DDBJ databases">
        <authorList>
            <consortium name="Plant Systems Biology data submission"/>
        </authorList>
    </citation>
    <scope>NUCLEOTIDE SEQUENCE</scope>
    <source>
        <strain evidence="11">D6</strain>
    </source>
</reference>
<evidence type="ECO:0000256" key="10">
    <source>
        <dbReference type="RuleBase" id="RU361115"/>
    </source>
</evidence>
<keyword evidence="12" id="KW-1185">Reference proteome</keyword>
<feature type="transmembrane region" description="Helical" evidence="10">
    <location>
        <begin position="201"/>
        <end position="222"/>
    </location>
</feature>
<feature type="transmembrane region" description="Helical" evidence="10">
    <location>
        <begin position="97"/>
        <end position="117"/>
    </location>
</feature>
<evidence type="ECO:0000256" key="5">
    <source>
        <dbReference type="ARBA" id="ARBA00022832"/>
    </source>
</evidence>
<keyword evidence="2 10" id="KW-0444">Lipid biosynthesis</keyword>
<dbReference type="GO" id="GO:0030148">
    <property type="term" value="P:sphingolipid biosynthetic process"/>
    <property type="evidence" value="ECO:0007669"/>
    <property type="project" value="TreeGrafter"/>
</dbReference>
<dbReference type="EMBL" id="CAICTM010000351">
    <property type="protein sequence ID" value="CAB9508581.1"/>
    <property type="molecule type" value="Genomic_DNA"/>
</dbReference>
<keyword evidence="8 10" id="KW-0472">Membrane</keyword>
<keyword evidence="6 10" id="KW-1133">Transmembrane helix</keyword>
<evidence type="ECO:0000256" key="4">
    <source>
        <dbReference type="ARBA" id="ARBA00022692"/>
    </source>
</evidence>
<evidence type="ECO:0000256" key="9">
    <source>
        <dbReference type="ARBA" id="ARBA00023160"/>
    </source>
</evidence>
<proteinExistence type="inferred from homology"/>
<comment type="caution">
    <text evidence="10">Lacks conserved residue(s) required for the propagation of feature annotation.</text>
</comment>
<dbReference type="PANTHER" id="PTHR11157:SF169">
    <property type="entry name" value="ELONGATION OF FATTY ACIDS PROTEIN"/>
    <property type="match status" value="1"/>
</dbReference>
<dbReference type="Pfam" id="PF01151">
    <property type="entry name" value="ELO"/>
    <property type="match status" value="1"/>
</dbReference>
<dbReference type="GO" id="GO:0005789">
    <property type="term" value="C:endoplasmic reticulum membrane"/>
    <property type="evidence" value="ECO:0007669"/>
    <property type="project" value="TreeGrafter"/>
</dbReference>
<dbReference type="Proteomes" id="UP001153069">
    <property type="component" value="Unassembled WGS sequence"/>
</dbReference>
<name>A0A9N8DTU5_9STRA</name>
<dbReference type="GO" id="GO:0009922">
    <property type="term" value="F:fatty acid elongase activity"/>
    <property type="evidence" value="ECO:0007669"/>
    <property type="project" value="InterPro"/>
</dbReference>
<keyword evidence="7 10" id="KW-0443">Lipid metabolism</keyword>
<dbReference type="GO" id="GO:0019367">
    <property type="term" value="P:fatty acid elongation, saturated fatty acid"/>
    <property type="evidence" value="ECO:0007669"/>
    <property type="project" value="TreeGrafter"/>
</dbReference>
<accession>A0A9N8DTU5</accession>
<comment type="similarity">
    <text evidence="10">Belongs to the ELO family.</text>
</comment>
<dbReference type="AlphaFoldDB" id="A0A9N8DTU5"/>
<dbReference type="EC" id="2.3.1.-" evidence="10"/>
<evidence type="ECO:0000256" key="3">
    <source>
        <dbReference type="ARBA" id="ARBA00022679"/>
    </source>
</evidence>
<keyword evidence="5 10" id="KW-0276">Fatty acid metabolism</keyword>
<dbReference type="GO" id="GO:0034625">
    <property type="term" value="P:fatty acid elongation, monounsaturated fatty acid"/>
    <property type="evidence" value="ECO:0007669"/>
    <property type="project" value="TreeGrafter"/>
</dbReference>
<organism evidence="11 12">
    <name type="scientific">Seminavis robusta</name>
    <dbReference type="NCBI Taxonomy" id="568900"/>
    <lineage>
        <taxon>Eukaryota</taxon>
        <taxon>Sar</taxon>
        <taxon>Stramenopiles</taxon>
        <taxon>Ochrophyta</taxon>
        <taxon>Bacillariophyta</taxon>
        <taxon>Bacillariophyceae</taxon>
        <taxon>Bacillariophycidae</taxon>
        <taxon>Naviculales</taxon>
        <taxon>Naviculaceae</taxon>
        <taxon>Seminavis</taxon>
    </lineage>
</organism>
<evidence type="ECO:0000313" key="11">
    <source>
        <dbReference type="EMBL" id="CAB9508581.1"/>
    </source>
</evidence>
<evidence type="ECO:0000256" key="2">
    <source>
        <dbReference type="ARBA" id="ARBA00022516"/>
    </source>
</evidence>
<dbReference type="GO" id="GO:0042761">
    <property type="term" value="P:very long-chain fatty acid biosynthetic process"/>
    <property type="evidence" value="ECO:0007669"/>
    <property type="project" value="TreeGrafter"/>
</dbReference>
<dbReference type="InterPro" id="IPR002076">
    <property type="entry name" value="ELO_fam"/>
</dbReference>
<comment type="caution">
    <text evidence="11">The sequence shown here is derived from an EMBL/GenBank/DDBJ whole genome shotgun (WGS) entry which is preliminary data.</text>
</comment>